<dbReference type="AlphaFoldDB" id="A0A699HYK2"/>
<gene>
    <name evidence="1" type="ORF">Tci_475989</name>
</gene>
<organism evidence="1">
    <name type="scientific">Tanacetum cinerariifolium</name>
    <name type="common">Dalmatian daisy</name>
    <name type="synonym">Chrysanthemum cinerariifolium</name>
    <dbReference type="NCBI Taxonomy" id="118510"/>
    <lineage>
        <taxon>Eukaryota</taxon>
        <taxon>Viridiplantae</taxon>
        <taxon>Streptophyta</taxon>
        <taxon>Embryophyta</taxon>
        <taxon>Tracheophyta</taxon>
        <taxon>Spermatophyta</taxon>
        <taxon>Magnoliopsida</taxon>
        <taxon>eudicotyledons</taxon>
        <taxon>Gunneridae</taxon>
        <taxon>Pentapetalae</taxon>
        <taxon>asterids</taxon>
        <taxon>campanulids</taxon>
        <taxon>Asterales</taxon>
        <taxon>Asteraceae</taxon>
        <taxon>Asteroideae</taxon>
        <taxon>Anthemideae</taxon>
        <taxon>Anthemidinae</taxon>
        <taxon>Tanacetum</taxon>
    </lineage>
</organism>
<comment type="caution">
    <text evidence="1">The sequence shown here is derived from an EMBL/GenBank/DDBJ whole genome shotgun (WGS) entry which is preliminary data.</text>
</comment>
<proteinExistence type="predicted"/>
<name>A0A699HYK2_TANCI</name>
<accession>A0A699HYK2</accession>
<evidence type="ECO:0000313" key="1">
    <source>
        <dbReference type="EMBL" id="GEZ04016.1"/>
    </source>
</evidence>
<protein>
    <recommendedName>
        <fullName evidence="2">Reverse transcriptase domain-containing protein</fullName>
    </recommendedName>
</protein>
<reference evidence="1" key="1">
    <citation type="journal article" date="2019" name="Sci. Rep.">
        <title>Draft genome of Tanacetum cinerariifolium, the natural source of mosquito coil.</title>
        <authorList>
            <person name="Yamashiro T."/>
            <person name="Shiraishi A."/>
            <person name="Satake H."/>
            <person name="Nakayama K."/>
        </authorList>
    </citation>
    <scope>NUCLEOTIDE SEQUENCE</scope>
</reference>
<evidence type="ECO:0008006" key="2">
    <source>
        <dbReference type="Google" id="ProtNLM"/>
    </source>
</evidence>
<dbReference type="EMBL" id="BKCJ010234676">
    <property type="protein sequence ID" value="GEZ04016.1"/>
    <property type="molecule type" value="Genomic_DNA"/>
</dbReference>
<sequence length="293" mass="32983">MLIQQKLQNEYARPFPSIAITFDLPTVETEDSLRMGDEHLDTIPATKSDEIIKSSVENLVPSPSKSEDLSDSECDVPACDDFTTFSNLLFDADDDFSSRSLLNHDSSIISSSSQIGSLLDEFAGKLILLKSIPPGIDETDCDPEEEIRLIEKLLYDNSSPRPPEEFISKNYDAEIESFFPSPIPVEDGDSLWKKLIYLLLWMNRFHRALRKMIMTLKGICLSLKNYNDSRILNVKMVGDISKHDVPMPRLLPTQPTLVSNQEESPHLLSYQGLKASQLHSKCPMMIYGGNTPI</sequence>